<dbReference type="InParanoid" id="E3JCL8"/>
<dbReference type="STRING" id="298654.FraEuI1c_0636"/>
<keyword evidence="3" id="KW-1185">Reference proteome</keyword>
<dbReference type="AlphaFoldDB" id="E3JCL8"/>
<reference evidence="2 3" key="1">
    <citation type="submission" date="2010-10" db="EMBL/GenBank/DDBJ databases">
        <title>Complete sequence of Frankia sp. EuI1c.</title>
        <authorList>
            <consortium name="US DOE Joint Genome Institute"/>
            <person name="Lucas S."/>
            <person name="Copeland A."/>
            <person name="Lapidus A."/>
            <person name="Cheng J.-F."/>
            <person name="Bruce D."/>
            <person name="Goodwin L."/>
            <person name="Pitluck S."/>
            <person name="Chertkov O."/>
            <person name="Detter J.C."/>
            <person name="Han C."/>
            <person name="Tapia R."/>
            <person name="Land M."/>
            <person name="Hauser L."/>
            <person name="Jeffries C."/>
            <person name="Kyrpides N."/>
            <person name="Ivanova N."/>
            <person name="Mikhailova N."/>
            <person name="Beauchemin N."/>
            <person name="Sen A."/>
            <person name="Sur S.A."/>
            <person name="Gtari M."/>
            <person name="Wall L."/>
            <person name="Tisa L."/>
            <person name="Woyke T."/>
        </authorList>
    </citation>
    <scope>NUCLEOTIDE SEQUENCE [LARGE SCALE GENOMIC DNA]</scope>
    <source>
        <strain evidence="3">DSM 45817 / CECT 9037 / EuI1c</strain>
    </source>
</reference>
<dbReference type="HOGENOM" id="CLU_040021_0_0_11"/>
<dbReference type="eggNOG" id="ENOG5032RGX">
    <property type="taxonomic scope" value="Bacteria"/>
</dbReference>
<keyword evidence="1" id="KW-1133">Transmembrane helix</keyword>
<evidence type="ECO:0000256" key="1">
    <source>
        <dbReference type="SAM" id="Phobius"/>
    </source>
</evidence>
<dbReference type="RefSeq" id="WP_013421836.1">
    <property type="nucleotide sequence ID" value="NC_014666.1"/>
</dbReference>
<accession>E3JCL8</accession>
<feature type="transmembrane region" description="Helical" evidence="1">
    <location>
        <begin position="244"/>
        <end position="270"/>
    </location>
</feature>
<evidence type="ECO:0000313" key="3">
    <source>
        <dbReference type="Proteomes" id="UP000002484"/>
    </source>
</evidence>
<feature type="transmembrane region" description="Helical" evidence="1">
    <location>
        <begin position="94"/>
        <end position="113"/>
    </location>
</feature>
<feature type="transmembrane region" description="Helical" evidence="1">
    <location>
        <begin position="276"/>
        <end position="301"/>
    </location>
</feature>
<dbReference type="Proteomes" id="UP000002484">
    <property type="component" value="Chromosome"/>
</dbReference>
<feature type="transmembrane region" description="Helical" evidence="1">
    <location>
        <begin position="402"/>
        <end position="429"/>
    </location>
</feature>
<gene>
    <name evidence="2" type="ordered locus">FraEuI1c_0636</name>
</gene>
<evidence type="ECO:0000313" key="2">
    <source>
        <dbReference type="EMBL" id="ADP78714.1"/>
    </source>
</evidence>
<keyword evidence="1" id="KW-0812">Transmembrane</keyword>
<feature type="transmembrane region" description="Helical" evidence="1">
    <location>
        <begin position="369"/>
        <end position="390"/>
    </location>
</feature>
<organism evidence="2 3">
    <name type="scientific">Pseudofrankia inefficax (strain DSM 45817 / CECT 9037 / DDB 130130 / EuI1c)</name>
    <name type="common">Frankia inefficax</name>
    <dbReference type="NCBI Taxonomy" id="298654"/>
    <lineage>
        <taxon>Bacteria</taxon>
        <taxon>Bacillati</taxon>
        <taxon>Actinomycetota</taxon>
        <taxon>Actinomycetes</taxon>
        <taxon>Frankiales</taxon>
        <taxon>Frankiaceae</taxon>
        <taxon>Pseudofrankia</taxon>
    </lineage>
</organism>
<proteinExistence type="predicted"/>
<sequence>MAYRPGSASEMVTTLTTRIPRTWVIPTPEPAERDTGADAATLRLLTVLLACELFLQRLVVPAGGTGVPVIMPITLVGTIMLVRRGQLRTNLVRSRAYLIAMSACVFVAFVSFARGEQDASLNSLLLLVVSYAPFALGLGREQARVLLPRMLDRFVVMTLLLATLAVAQFGLQLVGVHYVDVLAKIVPSNFLAQNFNTSYPVQYGSGLFKSNAFVGLEPSYASQFLAAGLIVSVLRRPRIWQITLFLAAILSTVSGTGILLIGFASVLLAVHKGLRFTLTALAVLVVLVGALSLTPAAKIFASRATETKSSGSSGNLRFVTPYVRTYDNLSARPERALFGNGPGWSDRDSQAFTARTGLPLNYALLPKLLLEYGLVGGIGFLVFMAAVFVRGSPSFVLTGTMLFFYVVLSSSLLNPVVGYLVLLLLSWFCEDQHPLAADRPAQRNLPLPVQRGYADLAGHR</sequence>
<name>E3JCL8_PSEI1</name>
<feature type="transmembrane region" description="Helical" evidence="1">
    <location>
        <begin position="119"/>
        <end position="139"/>
    </location>
</feature>
<dbReference type="KEGG" id="fri:FraEuI1c_0636"/>
<feature type="transmembrane region" description="Helical" evidence="1">
    <location>
        <begin position="151"/>
        <end position="171"/>
    </location>
</feature>
<feature type="transmembrane region" description="Helical" evidence="1">
    <location>
        <begin position="58"/>
        <end position="82"/>
    </location>
</feature>
<protein>
    <recommendedName>
        <fullName evidence="4">O-antigen polymerase</fullName>
    </recommendedName>
</protein>
<dbReference type="EMBL" id="CP002299">
    <property type="protein sequence ID" value="ADP78714.1"/>
    <property type="molecule type" value="Genomic_DNA"/>
</dbReference>
<keyword evidence="1" id="KW-0472">Membrane</keyword>
<evidence type="ECO:0008006" key="4">
    <source>
        <dbReference type="Google" id="ProtNLM"/>
    </source>
</evidence>